<proteinExistence type="predicted"/>
<evidence type="ECO:0008006" key="4">
    <source>
        <dbReference type="Google" id="ProtNLM"/>
    </source>
</evidence>
<name>A0ABV6KVP5_9BACI</name>
<evidence type="ECO:0000313" key="3">
    <source>
        <dbReference type="Proteomes" id="UP001589738"/>
    </source>
</evidence>
<keyword evidence="1" id="KW-1133">Transmembrane helix</keyword>
<organism evidence="2 3">
    <name type="scientific">Robertmurraya beringensis</name>
    <dbReference type="NCBI Taxonomy" id="641660"/>
    <lineage>
        <taxon>Bacteria</taxon>
        <taxon>Bacillati</taxon>
        <taxon>Bacillota</taxon>
        <taxon>Bacilli</taxon>
        <taxon>Bacillales</taxon>
        <taxon>Bacillaceae</taxon>
        <taxon>Robertmurraya</taxon>
    </lineage>
</organism>
<keyword evidence="1" id="KW-0472">Membrane</keyword>
<dbReference type="EMBL" id="JBHLUU010000121">
    <property type="protein sequence ID" value="MFC0477399.1"/>
    <property type="molecule type" value="Genomic_DNA"/>
</dbReference>
<feature type="transmembrane region" description="Helical" evidence="1">
    <location>
        <begin position="209"/>
        <end position="230"/>
    </location>
</feature>
<feature type="transmembrane region" description="Helical" evidence="1">
    <location>
        <begin position="78"/>
        <end position="100"/>
    </location>
</feature>
<keyword evidence="3" id="KW-1185">Reference proteome</keyword>
<dbReference type="RefSeq" id="WP_160549842.1">
    <property type="nucleotide sequence ID" value="NZ_JBHLUU010000121.1"/>
</dbReference>
<dbReference type="Proteomes" id="UP001589738">
    <property type="component" value="Unassembled WGS sequence"/>
</dbReference>
<feature type="transmembrane region" description="Helical" evidence="1">
    <location>
        <begin position="157"/>
        <end position="173"/>
    </location>
</feature>
<feature type="transmembrane region" description="Helical" evidence="1">
    <location>
        <begin position="185"/>
        <end position="203"/>
    </location>
</feature>
<accession>A0ABV6KVP5</accession>
<reference evidence="2 3" key="1">
    <citation type="submission" date="2024-09" db="EMBL/GenBank/DDBJ databases">
        <authorList>
            <person name="Sun Q."/>
            <person name="Mori K."/>
        </authorList>
    </citation>
    <scope>NUCLEOTIDE SEQUENCE [LARGE SCALE GENOMIC DNA]</scope>
    <source>
        <strain evidence="2 3">CGMCC 1.9126</strain>
    </source>
</reference>
<feature type="transmembrane region" description="Helical" evidence="1">
    <location>
        <begin position="112"/>
        <end position="137"/>
    </location>
</feature>
<sequence length="245" mass="27600">MNEIIQLGPFMVKYQLIAVLLSAVIGYFLLRYKMNKLNIEPEVFSDVLAGTLFIGIVVWKFGGVFFNPSVLWTNPLSILFISGSEKTIIFAIFSSCLYLGYKLKKGNMPFYYFFDVLPFGILPFVFIYSLLVPGIGFETTLPWGKSLANSEVNYHPIGYYRAVLFAFLTFYILRLKANVGTGINFSQSSIGIGAIGLLTSFFIHQDIVLIGLSFNQLLHLILLLFGIAVFKSNKTVEKDETQFIN</sequence>
<evidence type="ECO:0000313" key="2">
    <source>
        <dbReference type="EMBL" id="MFC0477399.1"/>
    </source>
</evidence>
<feature type="transmembrane region" description="Helical" evidence="1">
    <location>
        <begin position="12"/>
        <end position="31"/>
    </location>
</feature>
<evidence type="ECO:0000256" key="1">
    <source>
        <dbReference type="SAM" id="Phobius"/>
    </source>
</evidence>
<feature type="transmembrane region" description="Helical" evidence="1">
    <location>
        <begin position="43"/>
        <end position="66"/>
    </location>
</feature>
<gene>
    <name evidence="2" type="ORF">ACFFHF_19570</name>
</gene>
<comment type="caution">
    <text evidence="2">The sequence shown here is derived from an EMBL/GenBank/DDBJ whole genome shotgun (WGS) entry which is preliminary data.</text>
</comment>
<protein>
    <recommendedName>
        <fullName evidence="4">Prolipoprotein diacylglyceryl transferase</fullName>
    </recommendedName>
</protein>
<keyword evidence="1" id="KW-0812">Transmembrane</keyword>